<evidence type="ECO:0000313" key="3">
    <source>
        <dbReference type="Proteomes" id="UP000215199"/>
    </source>
</evidence>
<proteinExistence type="predicted"/>
<feature type="domain" description="Carrier" evidence="1">
    <location>
        <begin position="4"/>
        <end position="82"/>
    </location>
</feature>
<protein>
    <recommendedName>
        <fullName evidence="1">Carrier domain-containing protein</fullName>
    </recommendedName>
</protein>
<evidence type="ECO:0000259" key="1">
    <source>
        <dbReference type="PROSITE" id="PS50075"/>
    </source>
</evidence>
<dbReference type="OrthoDB" id="5383272at2"/>
<dbReference type="Pfam" id="PF00550">
    <property type="entry name" value="PP-binding"/>
    <property type="match status" value="1"/>
</dbReference>
<dbReference type="RefSeq" id="WP_093947768.1">
    <property type="nucleotide sequence ID" value="NZ_NMUL01000010.1"/>
</dbReference>
<evidence type="ECO:0000313" key="2">
    <source>
        <dbReference type="EMBL" id="OXM68446.1"/>
    </source>
</evidence>
<name>A0A229TB04_9PSEU</name>
<organism evidence="2 3">
    <name type="scientific">Amycolatopsis vastitatis</name>
    <dbReference type="NCBI Taxonomy" id="1905142"/>
    <lineage>
        <taxon>Bacteria</taxon>
        <taxon>Bacillati</taxon>
        <taxon>Actinomycetota</taxon>
        <taxon>Actinomycetes</taxon>
        <taxon>Pseudonocardiales</taxon>
        <taxon>Pseudonocardiaceae</taxon>
        <taxon>Amycolatopsis</taxon>
    </lineage>
</organism>
<reference evidence="3" key="1">
    <citation type="submission" date="2017-07" db="EMBL/GenBank/DDBJ databases">
        <title>Comparative genome mining reveals phylogenetic distribution patterns of secondary metabolites in Amycolatopsis.</title>
        <authorList>
            <person name="Adamek M."/>
            <person name="Alanjary M."/>
            <person name="Sales-Ortells H."/>
            <person name="Goodfellow M."/>
            <person name="Bull A.T."/>
            <person name="Kalinowski J."/>
            <person name="Ziemert N."/>
        </authorList>
    </citation>
    <scope>NUCLEOTIDE SEQUENCE [LARGE SCALE GENOMIC DNA]</scope>
    <source>
        <strain evidence="3">H5</strain>
    </source>
</reference>
<dbReference type="InterPro" id="IPR009081">
    <property type="entry name" value="PP-bd_ACP"/>
</dbReference>
<comment type="caution">
    <text evidence="2">The sequence shown here is derived from an EMBL/GenBank/DDBJ whole genome shotgun (WGS) entry which is preliminary data.</text>
</comment>
<dbReference type="AlphaFoldDB" id="A0A229TB04"/>
<dbReference type="InterPro" id="IPR036736">
    <property type="entry name" value="ACP-like_sf"/>
</dbReference>
<dbReference type="SUPFAM" id="SSF47336">
    <property type="entry name" value="ACP-like"/>
    <property type="match status" value="1"/>
</dbReference>
<dbReference type="Gene3D" id="1.10.1200.10">
    <property type="entry name" value="ACP-like"/>
    <property type="match status" value="1"/>
</dbReference>
<accession>A0A229TB04</accession>
<sequence length="98" mass="10662">MQADVEQQLVEFIRHKFLDGDPEGELGADTPLLQWGILDSLKVAILLTFIREQLGVIVPFQHLSAKNFGTVGGIATLVRELGEPAPDYADSVHSLPPA</sequence>
<keyword evidence="3" id="KW-1185">Reference proteome</keyword>
<dbReference type="Proteomes" id="UP000215199">
    <property type="component" value="Unassembled WGS sequence"/>
</dbReference>
<dbReference type="EMBL" id="NMUL01000010">
    <property type="protein sequence ID" value="OXM68446.1"/>
    <property type="molecule type" value="Genomic_DNA"/>
</dbReference>
<dbReference type="PROSITE" id="PS50075">
    <property type="entry name" value="CARRIER"/>
    <property type="match status" value="1"/>
</dbReference>
<gene>
    <name evidence="2" type="ORF">CF165_13120</name>
</gene>